<dbReference type="Gene3D" id="3.40.30.10">
    <property type="entry name" value="Glutaredoxin"/>
    <property type="match status" value="1"/>
</dbReference>
<evidence type="ECO:0000313" key="1">
    <source>
        <dbReference type="EMBL" id="ADJ48570.1"/>
    </source>
</evidence>
<protein>
    <recommendedName>
        <fullName evidence="3">DUF899 domain-containing protein</fullName>
    </recommendedName>
</protein>
<dbReference type="InterPro" id="IPR010296">
    <property type="entry name" value="DUF899_thioredox"/>
</dbReference>
<accession>A0A0H3DC83</accession>
<dbReference type="Pfam" id="PF05988">
    <property type="entry name" value="DUF899"/>
    <property type="match status" value="1"/>
</dbReference>
<dbReference type="eggNOG" id="COG4312">
    <property type="taxonomic scope" value="Bacteria"/>
</dbReference>
<dbReference type="PATRIC" id="fig|749927.5.peg.7122"/>
<evidence type="ECO:0000313" key="2">
    <source>
        <dbReference type="Proteomes" id="UP000000328"/>
    </source>
</evidence>
<dbReference type="AlphaFoldDB" id="A0A0H3DC83"/>
<dbReference type="OrthoDB" id="4721017at2"/>
<dbReference type="Proteomes" id="UP000000328">
    <property type="component" value="Chromosome"/>
</dbReference>
<organism evidence="1 2">
    <name type="scientific">Amycolatopsis mediterranei (strain U-32)</name>
    <dbReference type="NCBI Taxonomy" id="749927"/>
    <lineage>
        <taxon>Bacteria</taxon>
        <taxon>Bacillati</taxon>
        <taxon>Actinomycetota</taxon>
        <taxon>Actinomycetes</taxon>
        <taxon>Pseudonocardiales</taxon>
        <taxon>Pseudonocardiaceae</taxon>
        <taxon>Amycolatopsis</taxon>
    </lineage>
</organism>
<dbReference type="KEGG" id="amd:AMED_6847"/>
<dbReference type="EMBL" id="CP002000">
    <property type="protein sequence ID" value="ADJ48570.1"/>
    <property type="molecule type" value="Genomic_DNA"/>
</dbReference>
<dbReference type="GeneID" id="92874498"/>
<dbReference type="RefSeq" id="WP_013228615.1">
    <property type="nucleotide sequence ID" value="NC_014318.1"/>
</dbReference>
<sequence>MSLPKIVSPQEWQIAHEKLLAREKEVTRILDALAAERRRQPMVAFEKDYVFVTAAGEKVGLADLFDGQRQLIVYHFMMEAGSDHRCPGCSAVADNLPHLEHLEQRDTRLVLVSPAPQAQLQEYRERMGWPLKWLSCDQEFNDDCGAGAGSTLSVFLRDGEKVYRTYFTGARGLDKLRLDLNLLDLTPYGRQEFWEDSPEGWPQSAPYQWWRPRDEY</sequence>
<gene>
    <name evidence="1" type="ordered locus">AMED_6847</name>
</gene>
<dbReference type="InterPro" id="IPR036249">
    <property type="entry name" value="Thioredoxin-like_sf"/>
</dbReference>
<proteinExistence type="predicted"/>
<dbReference type="HOGENOM" id="CLU_066898_1_0_11"/>
<reference evidence="1 2" key="1">
    <citation type="journal article" date="2010" name="Cell Res.">
        <title>Complete genome sequence of the rifamycin SV-producing Amycolatopsis mediterranei U32 revealed its genetic characteristics in phylogeny and metabolism.</title>
        <authorList>
            <person name="Zhao W."/>
            <person name="Zhong Y."/>
            <person name="Yuan H."/>
            <person name="Wang J."/>
            <person name="Zheng H."/>
            <person name="Wang Y."/>
            <person name="Cen X."/>
            <person name="Xu F."/>
            <person name="Bai J."/>
            <person name="Han X."/>
            <person name="Lu G."/>
            <person name="Zhu Y."/>
            <person name="Shao Z."/>
            <person name="Yan H."/>
            <person name="Li C."/>
            <person name="Peng N."/>
            <person name="Zhang Z."/>
            <person name="Zhang Y."/>
            <person name="Lin W."/>
            <person name="Fan Y."/>
            <person name="Qin Z."/>
            <person name="Hu Y."/>
            <person name="Zhu B."/>
            <person name="Wang S."/>
            <person name="Ding X."/>
            <person name="Zhao G.P."/>
        </authorList>
    </citation>
    <scope>NUCLEOTIDE SEQUENCE [LARGE SCALE GENOMIC DNA]</scope>
    <source>
        <strain evidence="2">U-32</strain>
    </source>
</reference>
<dbReference type="SUPFAM" id="SSF52833">
    <property type="entry name" value="Thioredoxin-like"/>
    <property type="match status" value="1"/>
</dbReference>
<evidence type="ECO:0008006" key="3">
    <source>
        <dbReference type="Google" id="ProtNLM"/>
    </source>
</evidence>
<name>A0A0H3DC83_AMYMU</name>